<dbReference type="Proteomes" id="UP000234474">
    <property type="component" value="Unassembled WGS sequence"/>
</dbReference>
<accession>A0A2I1BVT6</accession>
<reference evidence="3" key="1">
    <citation type="journal article" date="2018" name="Proc. Natl. Acad. Sci. U.S.A.">
        <title>Linking secondary metabolites to gene clusters through genome sequencing of six diverse Aspergillus species.</title>
        <authorList>
            <person name="Kaerboelling I."/>
            <person name="Vesth T.C."/>
            <person name="Frisvad J.C."/>
            <person name="Nybo J.L."/>
            <person name="Theobald S."/>
            <person name="Kuo A."/>
            <person name="Bowyer P."/>
            <person name="Matsuda Y."/>
            <person name="Mondo S."/>
            <person name="Lyhne E.K."/>
            <person name="Kogle M.E."/>
            <person name="Clum A."/>
            <person name="Lipzen A."/>
            <person name="Salamov A."/>
            <person name="Ngan C.Y."/>
            <person name="Daum C."/>
            <person name="Chiniquy J."/>
            <person name="Barry K."/>
            <person name="LaButti K."/>
            <person name="Haridas S."/>
            <person name="Simmons B.A."/>
            <person name="Magnuson J.K."/>
            <person name="Mortensen U.H."/>
            <person name="Larsen T.O."/>
            <person name="Grigoriev I.V."/>
            <person name="Baker S.E."/>
            <person name="Andersen M.R."/>
        </authorList>
    </citation>
    <scope>NUCLEOTIDE SEQUENCE [LARGE SCALE GENOMIC DNA]</scope>
    <source>
        <strain evidence="3">IBT 16806</strain>
    </source>
</reference>
<dbReference type="InterPro" id="IPR040976">
    <property type="entry name" value="Pkinase_fungal"/>
</dbReference>
<dbReference type="GeneID" id="36529019"/>
<organism evidence="2 3">
    <name type="scientific">Aspergillus novofumigatus (strain IBT 16806)</name>
    <dbReference type="NCBI Taxonomy" id="1392255"/>
    <lineage>
        <taxon>Eukaryota</taxon>
        <taxon>Fungi</taxon>
        <taxon>Dikarya</taxon>
        <taxon>Ascomycota</taxon>
        <taxon>Pezizomycotina</taxon>
        <taxon>Eurotiomycetes</taxon>
        <taxon>Eurotiomycetidae</taxon>
        <taxon>Eurotiales</taxon>
        <taxon>Aspergillaceae</taxon>
        <taxon>Aspergillus</taxon>
        <taxon>Aspergillus subgen. Fumigati</taxon>
    </lineage>
</organism>
<dbReference type="AlphaFoldDB" id="A0A2I1BVT6"/>
<name>A0A2I1BVT6_ASPN1</name>
<dbReference type="VEuPathDB" id="FungiDB:P174DRAFT_338000"/>
<proteinExistence type="predicted"/>
<keyword evidence="3" id="KW-1185">Reference proteome</keyword>
<dbReference type="EMBL" id="MSZS01000010">
    <property type="protein sequence ID" value="PKX89487.1"/>
    <property type="molecule type" value="Genomic_DNA"/>
</dbReference>
<feature type="non-terminal residue" evidence="2">
    <location>
        <position position="81"/>
    </location>
</feature>
<evidence type="ECO:0000259" key="1">
    <source>
        <dbReference type="Pfam" id="PF17667"/>
    </source>
</evidence>
<gene>
    <name evidence="2" type="ORF">P174DRAFT_338000</name>
</gene>
<dbReference type="OrthoDB" id="5584477at2759"/>
<comment type="caution">
    <text evidence="2">The sequence shown here is derived from an EMBL/GenBank/DDBJ whole genome shotgun (WGS) entry which is preliminary data.</text>
</comment>
<feature type="domain" description="Fungal-type protein kinase" evidence="1">
    <location>
        <begin position="1"/>
        <end position="79"/>
    </location>
</feature>
<evidence type="ECO:0000313" key="3">
    <source>
        <dbReference type="Proteomes" id="UP000234474"/>
    </source>
</evidence>
<dbReference type="RefSeq" id="XP_024678082.1">
    <property type="nucleotide sequence ID" value="XM_024821693.1"/>
</dbReference>
<evidence type="ECO:0000313" key="2">
    <source>
        <dbReference type="EMBL" id="PKX89487.1"/>
    </source>
</evidence>
<protein>
    <recommendedName>
        <fullName evidence="1">Fungal-type protein kinase domain-containing protein</fullName>
    </recommendedName>
</protein>
<dbReference type="STRING" id="1392255.A0A2I1BVT6"/>
<sequence>MRLWEFDRIGAIASSPFDTNKDALQFVLSILGFLRMNDERLGYDLSIMSSPDGKRFIEITRNGRSECLVLDGLLKRGPCVA</sequence>
<dbReference type="Pfam" id="PF17667">
    <property type="entry name" value="Pkinase_fungal"/>
    <property type="match status" value="1"/>
</dbReference>